<dbReference type="Pfam" id="PF01957">
    <property type="entry name" value="NfeD"/>
    <property type="match status" value="1"/>
</dbReference>
<dbReference type="InterPro" id="IPR052165">
    <property type="entry name" value="Membrane_assoc_protease"/>
</dbReference>
<proteinExistence type="predicted"/>
<dbReference type="EMBL" id="CAFBMH010000128">
    <property type="protein sequence ID" value="CAB4928546.1"/>
    <property type="molecule type" value="Genomic_DNA"/>
</dbReference>
<evidence type="ECO:0000313" key="11">
    <source>
        <dbReference type="EMBL" id="CAB4983729.1"/>
    </source>
</evidence>
<evidence type="ECO:0000313" key="10">
    <source>
        <dbReference type="EMBL" id="CAB4928546.1"/>
    </source>
</evidence>
<organism evidence="11">
    <name type="scientific">freshwater metagenome</name>
    <dbReference type="NCBI Taxonomy" id="449393"/>
    <lineage>
        <taxon>unclassified sequences</taxon>
        <taxon>metagenomes</taxon>
        <taxon>ecological metagenomes</taxon>
    </lineage>
</organism>
<evidence type="ECO:0000259" key="6">
    <source>
        <dbReference type="Pfam" id="PF01957"/>
    </source>
</evidence>
<dbReference type="Pfam" id="PF24961">
    <property type="entry name" value="NfeD_membrane"/>
    <property type="match status" value="1"/>
</dbReference>
<comment type="subcellular location">
    <subcellularLocation>
        <location evidence="1">Membrane</location>
        <topology evidence="1">Multi-pass membrane protein</topology>
    </subcellularLocation>
</comment>
<dbReference type="AlphaFoldDB" id="A0A6J7MZE2"/>
<evidence type="ECO:0000256" key="2">
    <source>
        <dbReference type="ARBA" id="ARBA00022692"/>
    </source>
</evidence>
<evidence type="ECO:0000256" key="1">
    <source>
        <dbReference type="ARBA" id="ARBA00004141"/>
    </source>
</evidence>
<evidence type="ECO:0000256" key="5">
    <source>
        <dbReference type="SAM" id="Phobius"/>
    </source>
</evidence>
<evidence type="ECO:0000313" key="9">
    <source>
        <dbReference type="EMBL" id="CAB4835635.1"/>
    </source>
</evidence>
<dbReference type="Gene3D" id="2.40.50.140">
    <property type="entry name" value="Nucleic acid-binding proteins"/>
    <property type="match status" value="1"/>
</dbReference>
<keyword evidence="4 5" id="KW-0472">Membrane</keyword>
<feature type="transmembrane region" description="Helical" evidence="5">
    <location>
        <begin position="221"/>
        <end position="240"/>
    </location>
</feature>
<feature type="transmembrane region" description="Helical" evidence="5">
    <location>
        <begin position="296"/>
        <end position="313"/>
    </location>
</feature>
<feature type="transmembrane region" description="Helical" evidence="5">
    <location>
        <begin position="247"/>
        <end position="266"/>
    </location>
</feature>
<dbReference type="SUPFAM" id="SSF141322">
    <property type="entry name" value="NfeD domain-like"/>
    <property type="match status" value="1"/>
</dbReference>
<dbReference type="InterPro" id="IPR012340">
    <property type="entry name" value="NA-bd_OB-fold"/>
</dbReference>
<evidence type="ECO:0000259" key="7">
    <source>
        <dbReference type="Pfam" id="PF24961"/>
    </source>
</evidence>
<dbReference type="EMBL" id="CAEZYR010000019">
    <property type="protein sequence ID" value="CAB4735188.1"/>
    <property type="molecule type" value="Genomic_DNA"/>
</dbReference>
<protein>
    <submittedName>
        <fullName evidence="11">Unannotated protein</fullName>
    </submittedName>
</protein>
<evidence type="ECO:0000256" key="3">
    <source>
        <dbReference type="ARBA" id="ARBA00022989"/>
    </source>
</evidence>
<keyword evidence="2 5" id="KW-0812">Transmembrane</keyword>
<feature type="domain" description="NfeD integral membrane" evidence="7">
    <location>
        <begin position="226"/>
        <end position="332"/>
    </location>
</feature>
<dbReference type="InterPro" id="IPR002810">
    <property type="entry name" value="NfeD-like_C"/>
</dbReference>
<dbReference type="EMBL" id="CAFBOS010000020">
    <property type="protein sequence ID" value="CAB4983729.1"/>
    <property type="molecule type" value="Genomic_DNA"/>
</dbReference>
<dbReference type="GO" id="GO:0005886">
    <property type="term" value="C:plasma membrane"/>
    <property type="evidence" value="ECO:0007669"/>
    <property type="project" value="TreeGrafter"/>
</dbReference>
<dbReference type="EMBL" id="CAFABA010000137">
    <property type="protein sequence ID" value="CAB4835635.1"/>
    <property type="molecule type" value="Genomic_DNA"/>
</dbReference>
<dbReference type="PANTHER" id="PTHR33507:SF3">
    <property type="entry name" value="INNER MEMBRANE PROTEIN YBBJ"/>
    <property type="match status" value="1"/>
</dbReference>
<feature type="transmembrane region" description="Helical" evidence="5">
    <location>
        <begin position="319"/>
        <end position="342"/>
    </location>
</feature>
<dbReference type="InterPro" id="IPR056739">
    <property type="entry name" value="NfeD_membrane"/>
</dbReference>
<gene>
    <name evidence="8" type="ORF">UFOPK2754_00767</name>
    <name evidence="9" type="ORF">UFOPK3139_02559</name>
    <name evidence="10" type="ORF">UFOPK3543_02517</name>
    <name evidence="11" type="ORF">UFOPK3967_00525</name>
</gene>
<evidence type="ECO:0000313" key="8">
    <source>
        <dbReference type="EMBL" id="CAB4735188.1"/>
    </source>
</evidence>
<accession>A0A6J7MZE2</accession>
<dbReference type="PANTHER" id="PTHR33507">
    <property type="entry name" value="INNER MEMBRANE PROTEIN YBBJ"/>
    <property type="match status" value="1"/>
</dbReference>
<keyword evidence="3 5" id="KW-1133">Transmembrane helix</keyword>
<name>A0A6J7MZE2_9ZZZZ</name>
<sequence>MRRLSIVGLVLVALGVLLGMPGASAQTSGATSGPTGSVSEVLIVKVTGLLDPNLAEFIESQIAAAEEAGAIVVLQVKSGKSVLSDAQFGKLTSAVRDAKVPVYAWVGPSGAKVRGRVAQLVSLTDLVGISAGSRLGDLGELAVDGGDFGGSIPKLIDETVGADEAVTLGIAKDAPVIGNFIIDLPGVETRTVDTDEGPRREPVTPILFSELTIGRKMMHTVSSPPVAYLFFVVGLGLLIFELFTAGVGIAGVLGALCLILGSYGMAVLPTRPWAVALLVLSAVGYAVDVQTGIPRFWTGVGLAASILGTLYLYDGIAVPWLTLLVGVGGLAAGMITGMPAIVRTRFSTPTIGRDWMIGELGVAESAIDPEGLVRVRDALWRARTNRATPIAAGGQIRVVEIVGLLLEIEPDEGAARDYREHRSASPAR</sequence>
<feature type="domain" description="NfeD-like C-terminal" evidence="6">
    <location>
        <begin position="354"/>
        <end position="410"/>
    </location>
</feature>
<evidence type="ECO:0000256" key="4">
    <source>
        <dbReference type="ARBA" id="ARBA00023136"/>
    </source>
</evidence>
<reference evidence="11" key="1">
    <citation type="submission" date="2020-05" db="EMBL/GenBank/DDBJ databases">
        <authorList>
            <person name="Chiriac C."/>
            <person name="Salcher M."/>
            <person name="Ghai R."/>
            <person name="Kavagutti S V."/>
        </authorList>
    </citation>
    <scope>NUCLEOTIDE SEQUENCE</scope>
</reference>